<dbReference type="GO" id="GO:0043200">
    <property type="term" value="P:response to amino acid"/>
    <property type="evidence" value="ECO:0007669"/>
    <property type="project" value="TreeGrafter"/>
</dbReference>
<dbReference type="InterPro" id="IPR019888">
    <property type="entry name" value="Tscrpt_reg_AsnC-like"/>
</dbReference>
<dbReference type="PROSITE" id="PS00519">
    <property type="entry name" value="HTH_ASNC_1"/>
    <property type="match status" value="1"/>
</dbReference>
<dbReference type="Proteomes" id="UP000620591">
    <property type="component" value="Unassembled WGS sequence"/>
</dbReference>
<feature type="domain" description="HTH asnC-type" evidence="4">
    <location>
        <begin position="3"/>
        <end position="64"/>
    </location>
</feature>
<dbReference type="Gene3D" id="1.10.10.10">
    <property type="entry name" value="Winged helix-like DNA-binding domain superfamily/Winged helix DNA-binding domain"/>
    <property type="match status" value="1"/>
</dbReference>
<keyword evidence="2" id="KW-0238">DNA-binding</keyword>
<dbReference type="PANTHER" id="PTHR30154:SF45">
    <property type="entry name" value="TRANSCRIPTIONAL REGULATORY PROTEIN (PROBABLY ASNC-FAMILY)-RELATED"/>
    <property type="match status" value="1"/>
</dbReference>
<dbReference type="AlphaFoldDB" id="A0A8I0K3F6"/>
<dbReference type="InterPro" id="IPR036388">
    <property type="entry name" value="WH-like_DNA-bd_sf"/>
</dbReference>
<reference evidence="5" key="1">
    <citation type="submission" date="2020-09" db="EMBL/GenBank/DDBJ databases">
        <title>Novel species in genus Aeromicrobium.</title>
        <authorList>
            <person name="Zhang G."/>
        </authorList>
    </citation>
    <scope>NUCLEOTIDE SEQUENCE</scope>
    <source>
        <strain evidence="5">Zg-636</strain>
    </source>
</reference>
<dbReference type="RefSeq" id="WP_187769919.1">
    <property type="nucleotide sequence ID" value="NZ_JACTVM010000004.1"/>
</dbReference>
<dbReference type="InterPro" id="IPR011008">
    <property type="entry name" value="Dimeric_a/b-barrel"/>
</dbReference>
<sequence>MSLDQIDRDLLEALTEDGRASFAALGSRVGLSAPAVKRRVDRLVETGVISGFTVVVDPHHRGWTTEAYVEVHCQGTISPAVLREAFLQVPQVHAAATVSGAADAMLHLVAEDVRDLEQALESIRAGAANVSQTETSIVLSRLVHDRRSVAGQERREERPADPARR</sequence>
<dbReference type="PANTHER" id="PTHR30154">
    <property type="entry name" value="LEUCINE-RESPONSIVE REGULATORY PROTEIN"/>
    <property type="match status" value="1"/>
</dbReference>
<evidence type="ECO:0000256" key="2">
    <source>
        <dbReference type="ARBA" id="ARBA00023125"/>
    </source>
</evidence>
<organism evidence="5 6">
    <name type="scientific">Aeromicrobium senzhongii</name>
    <dbReference type="NCBI Taxonomy" id="2663859"/>
    <lineage>
        <taxon>Bacteria</taxon>
        <taxon>Bacillati</taxon>
        <taxon>Actinomycetota</taxon>
        <taxon>Actinomycetes</taxon>
        <taxon>Propionibacteriales</taxon>
        <taxon>Nocardioidaceae</taxon>
        <taxon>Aeromicrobium</taxon>
    </lineage>
</organism>
<dbReference type="GO" id="GO:0043565">
    <property type="term" value="F:sequence-specific DNA binding"/>
    <property type="evidence" value="ECO:0007669"/>
    <property type="project" value="InterPro"/>
</dbReference>
<proteinExistence type="predicted"/>
<evidence type="ECO:0000313" key="5">
    <source>
        <dbReference type="EMBL" id="MBC9227425.1"/>
    </source>
</evidence>
<keyword evidence="3" id="KW-0804">Transcription</keyword>
<name>A0A8I0K3F6_9ACTN</name>
<dbReference type="InterPro" id="IPR036390">
    <property type="entry name" value="WH_DNA-bd_sf"/>
</dbReference>
<dbReference type="EMBL" id="JACTVM010000004">
    <property type="protein sequence ID" value="MBC9227425.1"/>
    <property type="molecule type" value="Genomic_DNA"/>
</dbReference>
<dbReference type="SUPFAM" id="SSF54909">
    <property type="entry name" value="Dimeric alpha+beta barrel"/>
    <property type="match status" value="1"/>
</dbReference>
<gene>
    <name evidence="5" type="ORF">IBG24_13995</name>
</gene>
<dbReference type="Pfam" id="PF01037">
    <property type="entry name" value="AsnC_trans_reg"/>
    <property type="match status" value="1"/>
</dbReference>
<evidence type="ECO:0000256" key="3">
    <source>
        <dbReference type="ARBA" id="ARBA00023163"/>
    </source>
</evidence>
<protein>
    <submittedName>
        <fullName evidence="5">Lrp/AsnC family transcriptional regulator</fullName>
    </submittedName>
</protein>
<evidence type="ECO:0000259" key="4">
    <source>
        <dbReference type="PROSITE" id="PS50956"/>
    </source>
</evidence>
<evidence type="ECO:0000313" key="6">
    <source>
        <dbReference type="Proteomes" id="UP000620591"/>
    </source>
</evidence>
<dbReference type="InterPro" id="IPR019887">
    <property type="entry name" value="Tscrpt_reg_AsnC/Lrp_C"/>
</dbReference>
<dbReference type="SMART" id="SM00344">
    <property type="entry name" value="HTH_ASNC"/>
    <property type="match status" value="1"/>
</dbReference>
<dbReference type="GO" id="GO:0005829">
    <property type="term" value="C:cytosol"/>
    <property type="evidence" value="ECO:0007669"/>
    <property type="project" value="TreeGrafter"/>
</dbReference>
<dbReference type="PRINTS" id="PR00033">
    <property type="entry name" value="HTHASNC"/>
</dbReference>
<dbReference type="InterPro" id="IPR000485">
    <property type="entry name" value="AsnC-type_HTH_dom"/>
</dbReference>
<evidence type="ECO:0000256" key="1">
    <source>
        <dbReference type="ARBA" id="ARBA00023015"/>
    </source>
</evidence>
<dbReference type="PROSITE" id="PS50956">
    <property type="entry name" value="HTH_ASNC_2"/>
    <property type="match status" value="1"/>
</dbReference>
<dbReference type="InterPro" id="IPR019885">
    <property type="entry name" value="Tscrpt_reg_HTH_AsnC-type_CS"/>
</dbReference>
<dbReference type="Gene3D" id="3.30.70.920">
    <property type="match status" value="1"/>
</dbReference>
<accession>A0A8I0K3F6</accession>
<comment type="caution">
    <text evidence="5">The sequence shown here is derived from an EMBL/GenBank/DDBJ whole genome shotgun (WGS) entry which is preliminary data.</text>
</comment>
<dbReference type="Pfam" id="PF13404">
    <property type="entry name" value="HTH_AsnC-type"/>
    <property type="match status" value="1"/>
</dbReference>
<dbReference type="SUPFAM" id="SSF46785">
    <property type="entry name" value="Winged helix' DNA-binding domain"/>
    <property type="match status" value="1"/>
</dbReference>
<keyword evidence="1" id="KW-0805">Transcription regulation</keyword>